<organism evidence="1">
    <name type="scientific">uncultured Acetothermia bacterium</name>
    <dbReference type="NCBI Taxonomy" id="236499"/>
    <lineage>
        <taxon>Bacteria</taxon>
        <taxon>Candidatus Bipolaricaulota</taxon>
        <taxon>environmental samples</taxon>
    </lineage>
</organism>
<name>H5SJG5_9BACT</name>
<proteinExistence type="predicted"/>
<protein>
    <submittedName>
        <fullName evidence="1">Hypothetical conserved protein</fullName>
    </submittedName>
</protein>
<accession>H5SJG5</accession>
<evidence type="ECO:0000313" key="1">
    <source>
        <dbReference type="EMBL" id="BAL56301.1"/>
    </source>
</evidence>
<dbReference type="SUPFAM" id="SSF51445">
    <property type="entry name" value="(Trans)glycosidases"/>
    <property type="match status" value="1"/>
</dbReference>
<reference evidence="1" key="1">
    <citation type="journal article" date="2005" name="Environ. Microbiol.">
        <title>Genetic and functional properties of uncultivated thermophilic crenarchaeotes from a subsurface gold mine as revealed by analysis of genome fragments.</title>
        <authorList>
            <person name="Nunoura T."/>
            <person name="Hirayama H."/>
            <person name="Takami H."/>
            <person name="Oida H."/>
            <person name="Nishi S."/>
            <person name="Shimamura S."/>
            <person name="Suzuki Y."/>
            <person name="Inagaki F."/>
            <person name="Takai K."/>
            <person name="Nealson K.H."/>
            <person name="Horikoshi K."/>
        </authorList>
    </citation>
    <scope>NUCLEOTIDE SEQUENCE</scope>
</reference>
<reference evidence="1" key="2">
    <citation type="journal article" date="2012" name="PLoS ONE">
        <title>A Deeply Branching Thermophilic Bacterium with an Ancient Acetyl-CoA Pathway Dominates a Subsurface Ecosystem.</title>
        <authorList>
            <person name="Takami H."/>
            <person name="Noguchi H."/>
            <person name="Takaki Y."/>
            <person name="Uchiyama I."/>
            <person name="Toyoda A."/>
            <person name="Nishi S."/>
            <person name="Chee G.-J."/>
            <person name="Arai W."/>
            <person name="Nunoura T."/>
            <person name="Itoh T."/>
            <person name="Hattori M."/>
            <person name="Takai K."/>
        </authorList>
    </citation>
    <scope>NUCLEOTIDE SEQUENCE</scope>
</reference>
<gene>
    <name evidence="1" type="ORF">HGMM_F36B04C04</name>
</gene>
<dbReference type="Gene3D" id="3.20.20.80">
    <property type="entry name" value="Glycosidases"/>
    <property type="match status" value="1"/>
</dbReference>
<dbReference type="CDD" id="cd19608">
    <property type="entry name" value="GH113_mannanase-like"/>
    <property type="match status" value="1"/>
</dbReference>
<dbReference type="AlphaFoldDB" id="H5SJG5"/>
<dbReference type="Pfam" id="PF22612">
    <property type="entry name" value="GH113"/>
    <property type="match status" value="1"/>
</dbReference>
<dbReference type="InterPro" id="IPR017853">
    <property type="entry name" value="GH"/>
</dbReference>
<dbReference type="EMBL" id="AP011743">
    <property type="protein sequence ID" value="BAL56301.1"/>
    <property type="molecule type" value="Genomic_DNA"/>
</dbReference>
<sequence>MFFLIVRSVIPAEPTLSASVSQWAYRGISYVAYWRDLYSSPESDQSLALLAATGANAVSIIVTCYQETVSSTQIQCLTDSSTPTDDDLRHVIAQAHQLGLDVMLKPMVDLANDPAHWRGEIDFGTDEAAWAQWFASYQNFIVHYAQLAQETGVAVFAVGTELGGTAHRESNWRAIIDAVRSVYPGLLTYAANFDGEQYVVNFWDALDFIGIDAYYPLTQKTDPTVEELKAGWAPHKAELATLSQAWRLPIVFTEVGYRSVDGTNRAPWDWISDGPVDLQEQADCYRALFEVFQSEPWMEGIFWWAWGTDPDHGGPDDTYYSPHNKPAEAVLQYFFASAASSPALFRIERATGNVYTDGTFFAGGADVAEYVLVSEPVEPGDVVELDPHNPKHYRKAQRAYSKLVAGVIATAPGLVLNAHESAGDRALLALLGRVLVKATAENGPIRPGDLLTSASTPGYAMRCSSPIDCEGALVGKAISALEYGQGIVWVFLTVH</sequence>
<dbReference type="InterPro" id="IPR055151">
    <property type="entry name" value="GH113"/>
</dbReference>